<dbReference type="Pfam" id="PF00536">
    <property type="entry name" value="SAM_1"/>
    <property type="match status" value="1"/>
</dbReference>
<evidence type="ECO:0000313" key="2">
    <source>
        <dbReference type="EMBL" id="WAR28312.1"/>
    </source>
</evidence>
<dbReference type="Gene3D" id="1.10.150.50">
    <property type="entry name" value="Transcription Factor, Ets-1"/>
    <property type="match status" value="2"/>
</dbReference>
<dbReference type="EMBL" id="CP111026">
    <property type="protein sequence ID" value="WAR28312.1"/>
    <property type="molecule type" value="Genomic_DNA"/>
</dbReference>
<dbReference type="SMART" id="SM00454">
    <property type="entry name" value="SAM"/>
    <property type="match status" value="2"/>
</dbReference>
<dbReference type="PROSITE" id="PS50105">
    <property type="entry name" value="SAM_DOMAIN"/>
    <property type="match status" value="2"/>
</dbReference>
<dbReference type="SUPFAM" id="SSF47769">
    <property type="entry name" value="SAM/Pointed domain"/>
    <property type="match status" value="2"/>
</dbReference>
<feature type="domain" description="SAM" evidence="1">
    <location>
        <begin position="288"/>
        <end position="348"/>
    </location>
</feature>
<dbReference type="PANTHER" id="PTHR12301:SF11">
    <property type="entry name" value="PH DOMAIN-CONTAINING PROTEIN"/>
    <property type="match status" value="1"/>
</dbReference>
<feature type="non-terminal residue" evidence="2">
    <location>
        <position position="358"/>
    </location>
</feature>
<reference evidence="2" key="1">
    <citation type="submission" date="2022-11" db="EMBL/GenBank/DDBJ databases">
        <title>Centuries of genome instability and evolution in soft-shell clam transmissible cancer (bioRxiv).</title>
        <authorList>
            <person name="Hart S.F.M."/>
            <person name="Yonemitsu M.A."/>
            <person name="Giersch R.M."/>
            <person name="Beal B.F."/>
            <person name="Arriagada G."/>
            <person name="Davis B.W."/>
            <person name="Ostrander E.A."/>
            <person name="Goff S.P."/>
            <person name="Metzger M.J."/>
        </authorList>
    </citation>
    <scope>NUCLEOTIDE SEQUENCE</scope>
    <source>
        <strain evidence="2">MELC-2E11</strain>
        <tissue evidence="2">Siphon/mantle</tissue>
    </source>
</reference>
<sequence>DHHYINRQDGHKRPKTLDEWLAQLNLSVYEKNFTDYGWDSLLYLGELKLEDLIRIGVEVPEHQRMILASIRDLNKPLYENQVIWETDNVTHSDGEGYATHPKERRSCPETIRHDYVNEFKPLISVVPGKDNIAYSSENVGIEKPMKRSDTRKGDDKEIYNSAKYQVGYKERVTILAKGTSVKVAVDEYVMDGDVPVEEEDDVYHEPIFNDSQDDLPTADQFYHVLETPDKINPRTSTLYNSATTCINMQAANDANRGPSPNTYDKIDLSGELQETDMSDIQNSSEMLTLDQWLEALGLEMYHDTLVENGWVNLMVLHEMTEADLDMLNIDNKGHRLKMLHAIQYLKGNDSTSDKTVVI</sequence>
<name>A0ABY7G1J1_MYAAR</name>
<organism evidence="2 3">
    <name type="scientific">Mya arenaria</name>
    <name type="common">Soft-shell clam</name>
    <dbReference type="NCBI Taxonomy" id="6604"/>
    <lineage>
        <taxon>Eukaryota</taxon>
        <taxon>Metazoa</taxon>
        <taxon>Spiralia</taxon>
        <taxon>Lophotrochozoa</taxon>
        <taxon>Mollusca</taxon>
        <taxon>Bivalvia</taxon>
        <taxon>Autobranchia</taxon>
        <taxon>Heteroconchia</taxon>
        <taxon>Euheterodonta</taxon>
        <taxon>Imparidentia</taxon>
        <taxon>Neoheterodontei</taxon>
        <taxon>Myida</taxon>
        <taxon>Myoidea</taxon>
        <taxon>Myidae</taxon>
        <taxon>Mya</taxon>
    </lineage>
</organism>
<dbReference type="InterPro" id="IPR001660">
    <property type="entry name" value="SAM"/>
</dbReference>
<feature type="domain" description="SAM" evidence="1">
    <location>
        <begin position="12"/>
        <end position="76"/>
    </location>
</feature>
<dbReference type="Pfam" id="PF07647">
    <property type="entry name" value="SAM_2"/>
    <property type="match status" value="1"/>
</dbReference>
<dbReference type="Proteomes" id="UP001164746">
    <property type="component" value="Chromosome 15"/>
</dbReference>
<keyword evidence="3" id="KW-1185">Reference proteome</keyword>
<gene>
    <name evidence="2" type="ORF">MAR_014016</name>
</gene>
<evidence type="ECO:0000259" key="1">
    <source>
        <dbReference type="PROSITE" id="PS50105"/>
    </source>
</evidence>
<dbReference type="InterPro" id="IPR013761">
    <property type="entry name" value="SAM/pointed_sf"/>
</dbReference>
<evidence type="ECO:0000313" key="3">
    <source>
        <dbReference type="Proteomes" id="UP001164746"/>
    </source>
</evidence>
<accession>A0ABY7G1J1</accession>
<dbReference type="InterPro" id="IPR051725">
    <property type="entry name" value="SAM-SH3_domain_protein"/>
</dbReference>
<dbReference type="PANTHER" id="PTHR12301">
    <property type="entry name" value="SAM-DOMAIN, SH3 AND NUCLEAR LOCALIZATION SIGNALS PROTEIN RELATED"/>
    <property type="match status" value="1"/>
</dbReference>
<proteinExistence type="predicted"/>
<protein>
    <recommendedName>
        <fullName evidence="1">SAM domain-containing protein</fullName>
    </recommendedName>
</protein>